<dbReference type="AlphaFoldDB" id="A0A177BDC9"/>
<name>A0A177BDC9_9BILA</name>
<keyword evidence="3" id="KW-1185">Reference proteome</keyword>
<sequence length="112" mass="13556">MSKKIKFKLIHNCVQKETIGLILFECNKNMPTIFYWNFAAHVYSYLVIRTIKMKDMDVRLSSFQKKKMHSRIRTLEDAEKDLRNDIQKLELRQTSDESIMCILNQYWNRVCF</sequence>
<keyword evidence="1" id="KW-0175">Coiled coil</keyword>
<reference evidence="2 3" key="1">
    <citation type="submission" date="2016-04" db="EMBL/GenBank/DDBJ databases">
        <title>The genome of Intoshia linei affirms orthonectids as highly simplified spiralians.</title>
        <authorList>
            <person name="Mikhailov K.V."/>
            <person name="Slusarev G.S."/>
            <person name="Nikitin M.A."/>
            <person name="Logacheva M.D."/>
            <person name="Penin A."/>
            <person name="Aleoshin V."/>
            <person name="Panchin Y.V."/>
        </authorList>
    </citation>
    <scope>NUCLEOTIDE SEQUENCE [LARGE SCALE GENOMIC DNA]</scope>
    <source>
        <strain evidence="2">Intl2013</strain>
        <tissue evidence="2">Whole animal</tissue>
    </source>
</reference>
<gene>
    <name evidence="2" type="ORF">A3Q56_00652</name>
</gene>
<accession>A0A177BDC9</accession>
<dbReference type="EMBL" id="LWCA01000042">
    <property type="protein sequence ID" value="OAF71544.1"/>
    <property type="molecule type" value="Genomic_DNA"/>
</dbReference>
<evidence type="ECO:0000313" key="3">
    <source>
        <dbReference type="Proteomes" id="UP000078046"/>
    </source>
</evidence>
<organism evidence="2 3">
    <name type="scientific">Intoshia linei</name>
    <dbReference type="NCBI Taxonomy" id="1819745"/>
    <lineage>
        <taxon>Eukaryota</taxon>
        <taxon>Metazoa</taxon>
        <taxon>Spiralia</taxon>
        <taxon>Lophotrochozoa</taxon>
        <taxon>Mesozoa</taxon>
        <taxon>Orthonectida</taxon>
        <taxon>Rhopaluridae</taxon>
        <taxon>Intoshia</taxon>
    </lineage>
</organism>
<feature type="coiled-coil region" evidence="1">
    <location>
        <begin position="65"/>
        <end position="92"/>
    </location>
</feature>
<dbReference type="Proteomes" id="UP000078046">
    <property type="component" value="Unassembled WGS sequence"/>
</dbReference>
<evidence type="ECO:0000256" key="1">
    <source>
        <dbReference type="SAM" id="Coils"/>
    </source>
</evidence>
<proteinExistence type="predicted"/>
<protein>
    <submittedName>
        <fullName evidence="2">Uncharacterized protein</fullName>
    </submittedName>
</protein>
<dbReference type="OrthoDB" id="10266039at2759"/>
<evidence type="ECO:0000313" key="2">
    <source>
        <dbReference type="EMBL" id="OAF71544.1"/>
    </source>
</evidence>
<comment type="caution">
    <text evidence="2">The sequence shown here is derived from an EMBL/GenBank/DDBJ whole genome shotgun (WGS) entry which is preliminary data.</text>
</comment>